<dbReference type="InterPro" id="IPR042186">
    <property type="entry name" value="FimD_plug_dom"/>
</dbReference>
<dbReference type="InterPro" id="IPR018030">
    <property type="entry name" value="Fimbrial_membr_usher_CS"/>
</dbReference>
<dbReference type="InterPro" id="IPR037224">
    <property type="entry name" value="PapC_N_sf"/>
</dbReference>
<dbReference type="Proteomes" id="UP000375525">
    <property type="component" value="Unassembled WGS sequence"/>
</dbReference>
<dbReference type="Gene3D" id="2.60.40.2070">
    <property type="match status" value="1"/>
</dbReference>
<dbReference type="RefSeq" id="WP_150782195.1">
    <property type="nucleotide sequence ID" value="NZ_CABVIH010000034.1"/>
</dbReference>
<dbReference type="InterPro" id="IPR043142">
    <property type="entry name" value="PapC-like_C_sf"/>
</dbReference>
<reference evidence="12 13" key="1">
    <citation type="submission" date="2019-09" db="EMBL/GenBank/DDBJ databases">
        <authorList>
            <person name="Chandra G."/>
            <person name="Truman W A."/>
        </authorList>
    </citation>
    <scope>NUCLEOTIDE SEQUENCE [LARGE SCALE GENOMIC DNA]</scope>
    <source>
        <strain evidence="12">PS880</strain>
    </source>
</reference>
<sequence length="853" mass="91122">MRRFQLSDFFSDQLSIAICVLVVSGSVFAGPGESPAAGEITFNDVFLRQVVGQQIDISRFNQGNAALVGSYRTDLYVNQVWVGRTEMALGAINNDARDVQPCFDSALLERMGVDLIKLQPETAAQLQKNMGKCTPLSVLIEGAIASFDNSEQRLDASIPQVFMARQSRDYVDPQYWDEGITAGRLRYNANVYQSQNLGDTSTNGYLGLAAGLNLGAWRFNHQGSTTYDQNQGTHYESLQSNLQRSIGPLKSQLVIGDSFTDGAMFDSFGIRGVQLSSDDRMYPESLRGYAPTVRGIAQTNARVQVRQNGAVIYETTVSPGPFEITDLYPTGYGGDLEVAVTEANGAMRVSRVPYAAAVNALRPGVTRYSVVGGQYRNPNIENAPSLLQGTVQHGFTNLLTGYGGSILSQNYNAAVVGAALNTPYGAFSTDITHATTQLSNETSRKGDSVRVSYSKLLESTNTNLAVAAYRYSSEGYLSFADAALLQDFDRTSQGADLAGIQRGKLQATINQALAPGWGNFYLSGSTQNYWNRSGRDTQIQAGYNNSYKRTNYGVALSRQLNVTTSTWDNQVLFTVAFPLGDGPRVPYSSTQLQRDSSGATNLQESLTGTLGKDNQLAYGINAGRSGGGDASPGTSLGGNVSYISPFTTMSASASQNSNYTQMSAGLSGGVVAYDGGVVLTPSMGDTLAVVDAKDAAGARVANGSGLKVDPWGHAVVSNLTPFARNQVEIDPQGLPLNVELKSTMQQVAPTAGAVVKMKFETERAGRTAIIEIRRADGKLLPFGVEVRDAGGQIVGTIAQGGRILARGLKASSGTLTAALTSENGQQCQFPYQLPEEENSRSTNIIVSKVACIE</sequence>
<evidence type="ECO:0000259" key="10">
    <source>
        <dbReference type="Pfam" id="PF13953"/>
    </source>
</evidence>
<dbReference type="AlphaFoldDB" id="A0A5E7PQW8"/>
<dbReference type="Gene3D" id="2.60.40.3110">
    <property type="match status" value="1"/>
</dbReference>
<dbReference type="PANTHER" id="PTHR30451">
    <property type="entry name" value="OUTER MEMBRANE USHER PROTEIN"/>
    <property type="match status" value="1"/>
</dbReference>
<dbReference type="Gene3D" id="3.10.20.410">
    <property type="match status" value="1"/>
</dbReference>
<dbReference type="GO" id="GO:0015473">
    <property type="term" value="F:fimbrial usher porin activity"/>
    <property type="evidence" value="ECO:0007669"/>
    <property type="project" value="InterPro"/>
</dbReference>
<dbReference type="Pfam" id="PF13954">
    <property type="entry name" value="PapC_N"/>
    <property type="match status" value="1"/>
</dbReference>
<dbReference type="FunFam" id="2.60.40.3110:FF:000001">
    <property type="entry name" value="Putative fimbrial outer membrane usher"/>
    <property type="match status" value="1"/>
</dbReference>
<feature type="domain" description="PapC-like C-terminal" evidence="10">
    <location>
        <begin position="770"/>
        <end position="835"/>
    </location>
</feature>
<evidence type="ECO:0000256" key="2">
    <source>
        <dbReference type="ARBA" id="ARBA00008064"/>
    </source>
</evidence>
<keyword evidence="9" id="KW-1029">Fimbrium biogenesis</keyword>
<protein>
    <submittedName>
        <fullName evidence="12">Outer membrane usher protein HtrE</fullName>
    </submittedName>
</protein>
<accession>A0A5E7PQW8</accession>
<evidence type="ECO:0000313" key="13">
    <source>
        <dbReference type="Proteomes" id="UP000375525"/>
    </source>
</evidence>
<gene>
    <name evidence="12" type="primary">htrE</name>
    <name evidence="12" type="ORF">PS880_05419</name>
</gene>
<evidence type="ECO:0000256" key="7">
    <source>
        <dbReference type="ARBA" id="ARBA00023136"/>
    </source>
</evidence>
<dbReference type="Pfam" id="PF00577">
    <property type="entry name" value="Usher"/>
    <property type="match status" value="1"/>
</dbReference>
<dbReference type="GO" id="GO:0009297">
    <property type="term" value="P:pilus assembly"/>
    <property type="evidence" value="ECO:0007669"/>
    <property type="project" value="InterPro"/>
</dbReference>
<comment type="similarity">
    <text evidence="2 9">Belongs to the fimbrial export usher family.</text>
</comment>
<dbReference type="InterPro" id="IPR025949">
    <property type="entry name" value="PapC-like_C"/>
</dbReference>
<evidence type="ECO:0000256" key="6">
    <source>
        <dbReference type="ARBA" id="ARBA00022729"/>
    </source>
</evidence>
<keyword evidence="5 9" id="KW-0812">Transmembrane</keyword>
<keyword evidence="4" id="KW-1134">Transmembrane beta strand</keyword>
<organism evidence="12 13">
    <name type="scientific">Pseudomonas fluorescens</name>
    <dbReference type="NCBI Taxonomy" id="294"/>
    <lineage>
        <taxon>Bacteria</taxon>
        <taxon>Pseudomonadati</taxon>
        <taxon>Pseudomonadota</taxon>
        <taxon>Gammaproteobacteria</taxon>
        <taxon>Pseudomonadales</taxon>
        <taxon>Pseudomonadaceae</taxon>
        <taxon>Pseudomonas</taxon>
    </lineage>
</organism>
<keyword evidence="7 9" id="KW-0472">Membrane</keyword>
<dbReference type="InterPro" id="IPR000015">
    <property type="entry name" value="Fimb_usher"/>
</dbReference>
<evidence type="ECO:0000256" key="8">
    <source>
        <dbReference type="ARBA" id="ARBA00023237"/>
    </source>
</evidence>
<dbReference type="Gene3D" id="2.60.40.2610">
    <property type="entry name" value="Outer membrane usher protein FimD, plug domain"/>
    <property type="match status" value="1"/>
</dbReference>
<comment type="subcellular location">
    <subcellularLocation>
        <location evidence="1 9">Cell outer membrane</location>
        <topology evidence="1 9">Multi-pass membrane protein</topology>
    </subcellularLocation>
</comment>
<evidence type="ECO:0000313" key="12">
    <source>
        <dbReference type="EMBL" id="VVP51994.1"/>
    </source>
</evidence>
<proteinExistence type="inferred from homology"/>
<dbReference type="SUPFAM" id="SSF141729">
    <property type="entry name" value="FimD N-terminal domain-like"/>
    <property type="match status" value="1"/>
</dbReference>
<keyword evidence="8 9" id="KW-0998">Cell outer membrane</keyword>
<keyword evidence="3 9" id="KW-0813">Transport</keyword>
<name>A0A5E7PQW8_PSEFL</name>
<dbReference type="OrthoDB" id="6554712at2"/>
<dbReference type="PANTHER" id="PTHR30451:SF20">
    <property type="entry name" value="FIMBRIAE USHER"/>
    <property type="match status" value="1"/>
</dbReference>
<evidence type="ECO:0000256" key="5">
    <source>
        <dbReference type="ARBA" id="ARBA00022692"/>
    </source>
</evidence>
<evidence type="ECO:0000256" key="4">
    <source>
        <dbReference type="ARBA" id="ARBA00022452"/>
    </source>
</evidence>
<feature type="domain" description="PapC N-terminal" evidence="11">
    <location>
        <begin position="41"/>
        <end position="190"/>
    </location>
</feature>
<evidence type="ECO:0000256" key="3">
    <source>
        <dbReference type="ARBA" id="ARBA00022448"/>
    </source>
</evidence>
<dbReference type="GO" id="GO:0009279">
    <property type="term" value="C:cell outer membrane"/>
    <property type="evidence" value="ECO:0007669"/>
    <property type="project" value="UniProtKB-SubCell"/>
</dbReference>
<dbReference type="InterPro" id="IPR025885">
    <property type="entry name" value="PapC_N"/>
</dbReference>
<evidence type="ECO:0000256" key="1">
    <source>
        <dbReference type="ARBA" id="ARBA00004571"/>
    </source>
</evidence>
<evidence type="ECO:0000259" key="11">
    <source>
        <dbReference type="Pfam" id="PF13954"/>
    </source>
</evidence>
<evidence type="ECO:0000256" key="9">
    <source>
        <dbReference type="RuleBase" id="RU003884"/>
    </source>
</evidence>
<keyword evidence="6" id="KW-0732">Signal</keyword>
<dbReference type="EMBL" id="CABVIH010000034">
    <property type="protein sequence ID" value="VVP51994.1"/>
    <property type="molecule type" value="Genomic_DNA"/>
</dbReference>
<dbReference type="Pfam" id="PF13953">
    <property type="entry name" value="PapC_C"/>
    <property type="match status" value="1"/>
</dbReference>
<dbReference type="PROSITE" id="PS01151">
    <property type="entry name" value="FIMBRIAL_USHER"/>
    <property type="match status" value="1"/>
</dbReference>